<evidence type="ECO:0000313" key="3">
    <source>
        <dbReference type="Proteomes" id="UP000245820"/>
    </source>
</evidence>
<feature type="transmembrane region" description="Helical" evidence="1">
    <location>
        <begin position="297"/>
        <end position="322"/>
    </location>
</feature>
<proteinExistence type="predicted"/>
<dbReference type="Proteomes" id="UP000245820">
    <property type="component" value="Chromosome"/>
</dbReference>
<protein>
    <submittedName>
        <fullName evidence="2">DUF4153 domain-containing protein</fullName>
    </submittedName>
</protein>
<keyword evidence="1" id="KW-0812">Transmembrane</keyword>
<evidence type="ECO:0000256" key="1">
    <source>
        <dbReference type="SAM" id="Phobius"/>
    </source>
</evidence>
<keyword evidence="1" id="KW-0472">Membrane</keyword>
<feature type="transmembrane region" description="Helical" evidence="1">
    <location>
        <begin position="365"/>
        <end position="386"/>
    </location>
</feature>
<reference evidence="2 3" key="1">
    <citation type="submission" date="2018-05" db="EMBL/GenBank/DDBJ databases">
        <title>Complete genome sequence of Massilia oculi sp. nov. CCUG 43427T (=DSM 26321T), the type strain of M. oculi, and comparison with genome sequences of other Massilia strains.</title>
        <authorList>
            <person name="Zhu B."/>
        </authorList>
    </citation>
    <scope>NUCLEOTIDE SEQUENCE [LARGE SCALE GENOMIC DNA]</scope>
    <source>
        <strain evidence="2 3">CCUG 43427</strain>
    </source>
</reference>
<dbReference type="OrthoDB" id="7022049at2"/>
<dbReference type="RefSeq" id="WP_109344895.1">
    <property type="nucleotide sequence ID" value="NZ_CP029343.1"/>
</dbReference>
<keyword evidence="3" id="KW-1185">Reference proteome</keyword>
<keyword evidence="1" id="KW-1133">Transmembrane helix</keyword>
<dbReference type="Pfam" id="PF13687">
    <property type="entry name" value="DUF4153"/>
    <property type="match status" value="1"/>
</dbReference>
<feature type="transmembrane region" description="Helical" evidence="1">
    <location>
        <begin position="201"/>
        <end position="218"/>
    </location>
</feature>
<dbReference type="KEGG" id="mtim:DIR46_08755"/>
<dbReference type="InterPro" id="IPR025291">
    <property type="entry name" value="DUF4153"/>
</dbReference>
<feature type="transmembrane region" description="Helical" evidence="1">
    <location>
        <begin position="230"/>
        <end position="251"/>
    </location>
</feature>
<feature type="transmembrane region" description="Helical" evidence="1">
    <location>
        <begin position="120"/>
        <end position="139"/>
    </location>
</feature>
<organism evidence="2 3">
    <name type="scientific">Massilia oculi</name>
    <dbReference type="NCBI Taxonomy" id="945844"/>
    <lineage>
        <taxon>Bacteria</taxon>
        <taxon>Pseudomonadati</taxon>
        <taxon>Pseudomonadota</taxon>
        <taxon>Betaproteobacteria</taxon>
        <taxon>Burkholderiales</taxon>
        <taxon>Oxalobacteraceae</taxon>
        <taxon>Telluria group</taxon>
        <taxon>Massilia</taxon>
    </lineage>
</organism>
<sequence length="608" mass="64807">MQQPAPTASFSPSSGDDDLVPAWLGPTRIGNGLAQGLLLYLMYMAVQDKSWPATVPQLFGPLVMLGLLLPVILISGLGHLSRRQLTSWAVSAAAVIALLAAYDMWRRLGVTEWEGGRPSGMLVFCLAVGFFIAHALVLAASREGRRIAAYASYFEVAWKLNLQILFCLVFVGATWAVLQLGAALFDLVKLNFLSWAIGKPWFFIPVTAFAFSVAMHLTDVKPAIVRGIRNLLHVLLSWILPVLTLLVGGFLASLPFTGLDPLWATRSAGGILLGAAAAFVILINAAYQDGASPPARVLAVAARIACLLLVPLTLLAAYALALRVADHGWSADRVIAAASLLVAACYAGGYAAAALRRGWLRTLAGVNIAAAFVVLAVLALLLSPVLDPARIAVNSQMARLASGQIKLSQLDVAYLYHHGARYGREAIAQLEQGAKGDDAGWLRTELARLRQSREPGAPVPDLKVADNLRVWPAGTPLPAGFAGFDWGKFKQHLYLPYCLQRQGAICDVFVIDLGGDARPEVILLGAANHGNAVLRQGDDGAWEFAGALPHGLADCAPLLDAMRAGKLRAVAPAVADLEIDGRRIDIAPRHTPFKCVGEPAPIEEDAPR</sequence>
<feature type="transmembrane region" description="Helical" evidence="1">
    <location>
        <begin position="160"/>
        <end position="181"/>
    </location>
</feature>
<feature type="transmembrane region" description="Helical" evidence="1">
    <location>
        <begin position="334"/>
        <end position="353"/>
    </location>
</feature>
<gene>
    <name evidence="2" type="ORF">DIR46_08755</name>
</gene>
<feature type="transmembrane region" description="Helical" evidence="1">
    <location>
        <begin position="85"/>
        <end position="105"/>
    </location>
</feature>
<evidence type="ECO:0000313" key="2">
    <source>
        <dbReference type="EMBL" id="AWL04516.1"/>
    </source>
</evidence>
<dbReference type="EMBL" id="CP029343">
    <property type="protein sequence ID" value="AWL04516.1"/>
    <property type="molecule type" value="Genomic_DNA"/>
</dbReference>
<feature type="transmembrane region" description="Helical" evidence="1">
    <location>
        <begin position="58"/>
        <end position="78"/>
    </location>
</feature>
<accession>A0A2S2DI26</accession>
<dbReference type="AlphaFoldDB" id="A0A2S2DI26"/>
<name>A0A2S2DI26_9BURK</name>
<feature type="transmembrane region" description="Helical" evidence="1">
    <location>
        <begin position="263"/>
        <end position="285"/>
    </location>
</feature>